<dbReference type="RefSeq" id="WP_227469246.1">
    <property type="nucleotide sequence ID" value="NZ_LT629792.1"/>
</dbReference>
<gene>
    <name evidence="2" type="ORF">SAMN04489714_2126</name>
</gene>
<evidence type="ECO:0000313" key="2">
    <source>
        <dbReference type="EMBL" id="SDU09487.1"/>
    </source>
</evidence>
<evidence type="ECO:0000256" key="1">
    <source>
        <dbReference type="SAM" id="SignalP"/>
    </source>
</evidence>
<feature type="signal peptide" evidence="1">
    <location>
        <begin position="1"/>
        <end position="21"/>
    </location>
</feature>
<proteinExistence type="predicted"/>
<dbReference type="SUPFAM" id="SSF53850">
    <property type="entry name" value="Periplasmic binding protein-like II"/>
    <property type="match status" value="1"/>
</dbReference>
<reference evidence="2 3" key="1">
    <citation type="submission" date="2016-10" db="EMBL/GenBank/DDBJ databases">
        <authorList>
            <person name="Varghese N."/>
            <person name="Submissions S."/>
        </authorList>
    </citation>
    <scope>NUCLEOTIDE SEQUENCE [LARGE SCALE GENOMIC DNA]</scope>
    <source>
        <strain evidence="2 3">DSM 9169</strain>
    </source>
</reference>
<name>A0ABY0VD30_9ACTO</name>
<feature type="chain" id="PRO_5047035559" evidence="1">
    <location>
        <begin position="22"/>
        <end position="435"/>
    </location>
</feature>
<dbReference type="PANTHER" id="PTHR43649">
    <property type="entry name" value="ARABINOSE-BINDING PROTEIN-RELATED"/>
    <property type="match status" value="1"/>
</dbReference>
<dbReference type="Pfam" id="PF13416">
    <property type="entry name" value="SBP_bac_8"/>
    <property type="match status" value="1"/>
</dbReference>
<dbReference type="EMBL" id="LT629792">
    <property type="protein sequence ID" value="SDU09487.1"/>
    <property type="molecule type" value="Genomic_DNA"/>
</dbReference>
<dbReference type="Proteomes" id="UP000198976">
    <property type="component" value="Chromosome I"/>
</dbReference>
<sequence>MRSRKMMGTIGVFSIGALALAACSSGGGSESSASGEAGGGSDGDITLTVATFNEFGYDNLFDEYMESHPGIKVEQKKAATSNEAHDNMLTRLAAGSGLSDIEAIEVDWWPELKQYPDEFVDLSSPDVEGRWLDWKAEAAMTEDGKLMGYGTDAGPEAICYRADMFEKAGLPTDRNEVAKLLEGDWDKYFEVGKQFVEATGIPWFDGGTGTYQGILNQVEQPFEESDNTVIPLDQNDTIKKVYDQVLKASVEDNLSAHLSQWSEDWTNAFQNDGFATMLCPPWMLGVVEGNAEGVEGWDVAPVFPGGGGNWGGSYLTVPAQGAHPEEARELAAWLTAPEQQIKAFETKGNFPSQLEALDSPELTEYTNEFFNNAPIGQIFSDMSKKITVQPYKGPNFFALTTLVTDGITRVDVDKTDDAQASWDKVIAEYNQLDLQ</sequence>
<keyword evidence="3" id="KW-1185">Reference proteome</keyword>
<dbReference type="PANTHER" id="PTHR43649:SF32">
    <property type="entry name" value="SUGAR BINDING SECRETED PROTEIN"/>
    <property type="match status" value="1"/>
</dbReference>
<dbReference type="InterPro" id="IPR050490">
    <property type="entry name" value="Bact_solute-bd_prot1"/>
</dbReference>
<organism evidence="2 3">
    <name type="scientific">Schaalia radingae</name>
    <dbReference type="NCBI Taxonomy" id="131110"/>
    <lineage>
        <taxon>Bacteria</taxon>
        <taxon>Bacillati</taxon>
        <taxon>Actinomycetota</taxon>
        <taxon>Actinomycetes</taxon>
        <taxon>Actinomycetales</taxon>
        <taxon>Actinomycetaceae</taxon>
        <taxon>Schaalia</taxon>
    </lineage>
</organism>
<dbReference type="PROSITE" id="PS51257">
    <property type="entry name" value="PROKAR_LIPOPROTEIN"/>
    <property type="match status" value="1"/>
</dbReference>
<dbReference type="Gene3D" id="3.40.190.10">
    <property type="entry name" value="Periplasmic binding protein-like II"/>
    <property type="match status" value="1"/>
</dbReference>
<evidence type="ECO:0000313" key="3">
    <source>
        <dbReference type="Proteomes" id="UP000198976"/>
    </source>
</evidence>
<dbReference type="InterPro" id="IPR006059">
    <property type="entry name" value="SBP"/>
</dbReference>
<protein>
    <submittedName>
        <fullName evidence="2">Cellobiose-binding protein</fullName>
    </submittedName>
</protein>
<keyword evidence="1" id="KW-0732">Signal</keyword>
<accession>A0ABY0VD30</accession>